<dbReference type="GeneID" id="78521877"/>
<dbReference type="EMBL" id="CP018180">
    <property type="protein sequence ID" value="AUJ31823.1"/>
    <property type="molecule type" value="Genomic_DNA"/>
</dbReference>
<accession>A0A3Q8D071</accession>
<name>A0A3Q8D071_9LACO</name>
<evidence type="ECO:0000313" key="2">
    <source>
        <dbReference type="Proteomes" id="UP000324497"/>
    </source>
</evidence>
<dbReference type="Gene3D" id="3.60.15.10">
    <property type="entry name" value="Ribonuclease Z/Hydroxyacylglutathione hydrolase-like"/>
    <property type="match status" value="1"/>
</dbReference>
<dbReference type="InterPro" id="IPR036866">
    <property type="entry name" value="RibonucZ/Hydroxyglut_hydro"/>
</dbReference>
<organism evidence="1 2">
    <name type="scientific">Liquorilactobacillus nagelii</name>
    <dbReference type="NCBI Taxonomy" id="82688"/>
    <lineage>
        <taxon>Bacteria</taxon>
        <taxon>Bacillati</taxon>
        <taxon>Bacillota</taxon>
        <taxon>Bacilli</taxon>
        <taxon>Lactobacillales</taxon>
        <taxon>Lactobacillaceae</taxon>
        <taxon>Liquorilactobacillus</taxon>
    </lineage>
</organism>
<dbReference type="InterPro" id="IPR042173">
    <property type="entry name" value="RNase_J_2"/>
</dbReference>
<dbReference type="Proteomes" id="UP000324497">
    <property type="component" value="Chromosome"/>
</dbReference>
<gene>
    <name evidence="1" type="ORF">BSQ50_04150</name>
</gene>
<dbReference type="Gene3D" id="3.40.50.10710">
    <property type="entry name" value="Metallo-hydrolase/oxidoreductase"/>
    <property type="match status" value="1"/>
</dbReference>
<sequence length="312" mass="36180">MLKILNRNKEICFPTMNGTIQIDIQQMIMPETSQLIITHLNSDILQELLQIDNKKLTVFVSYELYYLLQKLQHVQLLRPINSFDQFKIMPTDFPQQFGELTLTAFNNDDSLTGSIALLIKNGEETTGYCAAFAIAGFHLKRIHRWQKAFRQAEITQFTTNRFMLQSESTGACNGEVRMMNNWESCLIRTPEFFGLRLCPWNPERIYRFLSLAATHQRKVFLTPIYYDLIKQFTSFGKIDVACQTKAIIKEAEQSNSIWQVIDEPTLKSINKTRFDSAYSYNCYGLAAIIQYLDKDQVEKLRQQLGNPKIAII</sequence>
<proteinExistence type="predicted"/>
<dbReference type="RefSeq" id="WP_057885537.1">
    <property type="nucleotide sequence ID" value="NZ_CP018180.1"/>
</dbReference>
<reference evidence="1 2" key="1">
    <citation type="submission" date="2016-11" db="EMBL/GenBank/DDBJ databases">
        <title>Interaction between Lactobacillus species and yeast in water kefir.</title>
        <authorList>
            <person name="Behr J."/>
            <person name="Xu D."/>
            <person name="Vogel R.F."/>
        </authorList>
    </citation>
    <scope>NUCLEOTIDE SEQUENCE [LARGE SCALE GENOMIC DNA]</scope>
    <source>
        <strain evidence="1 2">TMW 1.1827</strain>
    </source>
</reference>
<evidence type="ECO:0000313" key="1">
    <source>
        <dbReference type="EMBL" id="AUJ31823.1"/>
    </source>
</evidence>
<dbReference type="AlphaFoldDB" id="A0A3Q8D071"/>
<keyword evidence="2" id="KW-1185">Reference proteome</keyword>
<dbReference type="KEGG" id="lng:BSQ50_04150"/>
<protein>
    <submittedName>
        <fullName evidence="1">Uncharacterized protein</fullName>
    </submittedName>
</protein>